<dbReference type="GO" id="GO:0008270">
    <property type="term" value="F:zinc ion binding"/>
    <property type="evidence" value="ECO:0007669"/>
    <property type="project" value="UniProtKB-KW"/>
</dbReference>
<evidence type="ECO:0000256" key="2">
    <source>
        <dbReference type="SAM" id="Coils"/>
    </source>
</evidence>
<feature type="coiled-coil region" evidence="2">
    <location>
        <begin position="349"/>
        <end position="400"/>
    </location>
</feature>
<feature type="compositionally biased region" description="Low complexity" evidence="3">
    <location>
        <begin position="530"/>
        <end position="541"/>
    </location>
</feature>
<feature type="compositionally biased region" description="Basic and acidic residues" evidence="3">
    <location>
        <begin position="562"/>
        <end position="587"/>
    </location>
</feature>
<dbReference type="GO" id="GO:0004190">
    <property type="term" value="F:aspartic-type endopeptidase activity"/>
    <property type="evidence" value="ECO:0007669"/>
    <property type="project" value="InterPro"/>
</dbReference>
<evidence type="ECO:0000313" key="6">
    <source>
        <dbReference type="Proteomes" id="UP000601435"/>
    </source>
</evidence>
<dbReference type="InterPro" id="IPR036875">
    <property type="entry name" value="Znf_CCHC_sf"/>
</dbReference>
<dbReference type="Gene3D" id="4.10.60.10">
    <property type="entry name" value="Zinc finger, CCHC-type"/>
    <property type="match status" value="1"/>
</dbReference>
<keyword evidence="1" id="KW-0479">Metal-binding</keyword>
<reference evidence="5" key="1">
    <citation type="submission" date="2021-02" db="EMBL/GenBank/DDBJ databases">
        <authorList>
            <person name="Dougan E. K."/>
            <person name="Rhodes N."/>
            <person name="Thang M."/>
            <person name="Chan C."/>
        </authorList>
    </citation>
    <scope>NUCLEOTIDE SEQUENCE</scope>
</reference>
<dbReference type="GO" id="GO:0003676">
    <property type="term" value="F:nucleic acid binding"/>
    <property type="evidence" value="ECO:0007669"/>
    <property type="project" value="InterPro"/>
</dbReference>
<dbReference type="PROSITE" id="PS50158">
    <property type="entry name" value="ZF_CCHC"/>
    <property type="match status" value="1"/>
</dbReference>
<evidence type="ECO:0000256" key="1">
    <source>
        <dbReference type="PROSITE-ProRule" id="PRU00047"/>
    </source>
</evidence>
<evidence type="ECO:0000313" key="5">
    <source>
        <dbReference type="EMBL" id="CAE7192722.1"/>
    </source>
</evidence>
<keyword evidence="1" id="KW-0863">Zinc-finger</keyword>
<evidence type="ECO:0000256" key="3">
    <source>
        <dbReference type="SAM" id="MobiDB-lite"/>
    </source>
</evidence>
<feature type="region of interest" description="Disordered" evidence="3">
    <location>
        <begin position="295"/>
        <end position="329"/>
    </location>
</feature>
<proteinExistence type="predicted"/>
<feature type="non-terminal residue" evidence="5">
    <location>
        <position position="1"/>
    </location>
</feature>
<comment type="caution">
    <text evidence="5">The sequence shown here is derived from an EMBL/GenBank/DDBJ whole genome shotgun (WGS) entry which is preliminary data.</text>
</comment>
<dbReference type="PROSITE" id="PS00141">
    <property type="entry name" value="ASP_PROTEASE"/>
    <property type="match status" value="1"/>
</dbReference>
<keyword evidence="2" id="KW-0175">Coiled coil</keyword>
<dbReference type="SUPFAM" id="SSF57756">
    <property type="entry name" value="Retrovirus zinc finger-like domains"/>
    <property type="match status" value="1"/>
</dbReference>
<dbReference type="EMBL" id="CAJNJA010005555">
    <property type="protein sequence ID" value="CAE7192722.1"/>
    <property type="molecule type" value="Genomic_DNA"/>
</dbReference>
<keyword evidence="6" id="KW-1185">Reference proteome</keyword>
<dbReference type="Proteomes" id="UP000601435">
    <property type="component" value="Unassembled WGS sequence"/>
</dbReference>
<feature type="compositionally biased region" description="Basic and acidic residues" evidence="3">
    <location>
        <begin position="301"/>
        <end position="313"/>
    </location>
</feature>
<dbReference type="InterPro" id="IPR001969">
    <property type="entry name" value="Aspartic_peptidase_AS"/>
</dbReference>
<keyword evidence="1" id="KW-0862">Zinc</keyword>
<organism evidence="5 6">
    <name type="scientific">Symbiodinium necroappetens</name>
    <dbReference type="NCBI Taxonomy" id="1628268"/>
    <lineage>
        <taxon>Eukaryota</taxon>
        <taxon>Sar</taxon>
        <taxon>Alveolata</taxon>
        <taxon>Dinophyceae</taxon>
        <taxon>Suessiales</taxon>
        <taxon>Symbiodiniaceae</taxon>
        <taxon>Symbiodinium</taxon>
    </lineage>
</organism>
<feature type="domain" description="CCHC-type" evidence="4">
    <location>
        <begin position="141"/>
        <end position="156"/>
    </location>
</feature>
<dbReference type="InterPro" id="IPR001878">
    <property type="entry name" value="Znf_CCHC"/>
</dbReference>
<feature type="region of interest" description="Disordered" evidence="3">
    <location>
        <begin position="109"/>
        <end position="138"/>
    </location>
</feature>
<feature type="region of interest" description="Disordered" evidence="3">
    <location>
        <begin position="558"/>
        <end position="593"/>
    </location>
</feature>
<gene>
    <name evidence="5" type="ORF">SNEC2469_LOCUS1224</name>
</gene>
<accession>A0A812J6S9</accession>
<feature type="compositionally biased region" description="Low complexity" evidence="3">
    <location>
        <begin position="488"/>
        <end position="515"/>
    </location>
</feature>
<dbReference type="AlphaFoldDB" id="A0A812J6S9"/>
<protein>
    <recommendedName>
        <fullName evidence="4">CCHC-type domain-containing protein</fullName>
    </recommendedName>
</protein>
<name>A0A812J6S9_9DINO</name>
<dbReference type="GO" id="GO:0006508">
    <property type="term" value="P:proteolysis"/>
    <property type="evidence" value="ECO:0007669"/>
    <property type="project" value="InterPro"/>
</dbReference>
<feature type="region of interest" description="Disordered" evidence="3">
    <location>
        <begin position="472"/>
        <end position="541"/>
    </location>
</feature>
<dbReference type="SMART" id="SM00343">
    <property type="entry name" value="ZnF_C2HC"/>
    <property type="match status" value="1"/>
</dbReference>
<dbReference type="OrthoDB" id="116216at2759"/>
<evidence type="ECO:0000259" key="4">
    <source>
        <dbReference type="PROSITE" id="PS50158"/>
    </source>
</evidence>
<feature type="compositionally biased region" description="Polar residues" evidence="3">
    <location>
        <begin position="113"/>
        <end position="138"/>
    </location>
</feature>
<sequence>NFDLQRVAAELRAQWPETELSRRDKSHRHSSYLNEAMEEADQEEHYEAFQGEELREAGMTEEGLALMTSAEEEAQTALAALHHQQRTLKEARAKQNEVRLSRKYYRSGYAGSSGKTFKPASSSAATSGSQPRPSNDSDMTCLKCGVKGHRAANCPKKETSYQSEHAEESAPFVCYVNEPDIAEQALSAGVCTGDSQQAYGVDMSTEAAMRAGMAVLDSGATKTIGSVTAIEALMQRNKMKTGQDGIMSLDPDNKPVFSFGNSSVEKCISTAQAVLDFEADLVVFRGLDNRKAIPLSRNRKQRSEQPYVKDPKSRIPPSPSLPPRARAMPSISKMNKTELVEAIRNRGGSADMTTRRLELQQQLQQMLNEEAGVEVGGTSSARAETDYQRYTNEMNRASGRKKDLIEFMEKRLGLRAPENATVAQLTNQAMGKIYDLSVAHETDPLGFGKYGSLSYMEVLREHPEYCKWVQETSQEGEANPRLHRLAQWPSRTTTSRTTSTTATSAPSWKSAKAKAGYQKTEMKSGKTNETTSSVASSSASPTVMQEMMAAIQALRSEVAELQSEKRGSRPRRENHPDYEMSSDHSFEKVNGMK</sequence>